<name>A0A1M6VCF1_9CLOT</name>
<dbReference type="EMBL" id="FQZB01000028">
    <property type="protein sequence ID" value="SHK79061.1"/>
    <property type="molecule type" value="Genomic_DNA"/>
</dbReference>
<evidence type="ECO:0000313" key="2">
    <source>
        <dbReference type="Proteomes" id="UP000184310"/>
    </source>
</evidence>
<gene>
    <name evidence="1" type="ORF">SAMN02745163_04469</name>
</gene>
<accession>A0A1M6VCF1</accession>
<evidence type="ECO:0008006" key="3">
    <source>
        <dbReference type="Google" id="ProtNLM"/>
    </source>
</evidence>
<dbReference type="AlphaFoldDB" id="A0A1M6VCF1"/>
<reference evidence="1 2" key="1">
    <citation type="submission" date="2016-11" db="EMBL/GenBank/DDBJ databases">
        <authorList>
            <person name="Jaros S."/>
            <person name="Januszkiewicz K."/>
            <person name="Wedrychowicz H."/>
        </authorList>
    </citation>
    <scope>NUCLEOTIDE SEQUENCE [LARGE SCALE GENOMIC DNA]</scope>
    <source>
        <strain evidence="1 2">DSM 21758</strain>
    </source>
</reference>
<organism evidence="1 2">
    <name type="scientific">Clostridium cavendishii DSM 21758</name>
    <dbReference type="NCBI Taxonomy" id="1121302"/>
    <lineage>
        <taxon>Bacteria</taxon>
        <taxon>Bacillati</taxon>
        <taxon>Bacillota</taxon>
        <taxon>Clostridia</taxon>
        <taxon>Eubacteriales</taxon>
        <taxon>Clostridiaceae</taxon>
        <taxon>Clostridium</taxon>
    </lineage>
</organism>
<dbReference type="Proteomes" id="UP000184310">
    <property type="component" value="Unassembled WGS sequence"/>
</dbReference>
<protein>
    <recommendedName>
        <fullName evidence="3">DUF4367 domain-containing protein</fullName>
    </recommendedName>
</protein>
<sequence>MKNILKILTLFLILGIVFQGCTDLESSKREAKHKATSDKAVQRVGETNYGFVDIPSDWKKFKDIDISTPIIQYSDKEGKSIITLNMWEKKGQDTKTVASSLFKKIESEGAENVKGATVKIGDNEALQVYGVYPKDGVMIVMWIFEKDDGYIHYVSVEGSKDEIMEIVERTEKSFSLEK</sequence>
<evidence type="ECO:0000313" key="1">
    <source>
        <dbReference type="EMBL" id="SHK79061.1"/>
    </source>
</evidence>
<dbReference type="RefSeq" id="WP_072993719.1">
    <property type="nucleotide sequence ID" value="NZ_FQZB01000028.1"/>
</dbReference>
<dbReference type="OrthoDB" id="2889473at2"/>
<proteinExistence type="predicted"/>
<keyword evidence="2" id="KW-1185">Reference proteome</keyword>
<dbReference type="PROSITE" id="PS51257">
    <property type="entry name" value="PROKAR_LIPOPROTEIN"/>
    <property type="match status" value="1"/>
</dbReference>